<feature type="transmembrane region" description="Helical" evidence="1">
    <location>
        <begin position="445"/>
        <end position="464"/>
    </location>
</feature>
<reference evidence="3 4" key="1">
    <citation type="journal article" date="2016" name="Fungal Biol.">
        <title>The genome of Xylona heveae provides a window into fungal endophytism.</title>
        <authorList>
            <person name="Gazis R."/>
            <person name="Kuo A."/>
            <person name="Riley R."/>
            <person name="LaButti K."/>
            <person name="Lipzen A."/>
            <person name="Lin J."/>
            <person name="Amirebrahimi M."/>
            <person name="Hesse C.N."/>
            <person name="Spatafora J.W."/>
            <person name="Henrissat B."/>
            <person name="Hainaut M."/>
            <person name="Grigoriev I.V."/>
            <person name="Hibbett D.S."/>
        </authorList>
    </citation>
    <scope>NUCLEOTIDE SEQUENCE [LARGE SCALE GENOMIC DNA]</scope>
    <source>
        <strain evidence="3 4">TC161</strain>
    </source>
</reference>
<keyword evidence="4" id="KW-1185">Reference proteome</keyword>
<name>A0A165A5W1_XYLHT</name>
<dbReference type="AlphaFoldDB" id="A0A165A5W1"/>
<keyword evidence="1" id="KW-0472">Membrane</keyword>
<evidence type="ECO:0000313" key="3">
    <source>
        <dbReference type="EMBL" id="KZF19996.1"/>
    </source>
</evidence>
<dbReference type="STRING" id="1328760.A0A165A5W1"/>
<evidence type="ECO:0000256" key="1">
    <source>
        <dbReference type="SAM" id="Phobius"/>
    </source>
</evidence>
<dbReference type="EMBL" id="KV407464">
    <property type="protein sequence ID" value="KZF19996.1"/>
    <property type="molecule type" value="Genomic_DNA"/>
</dbReference>
<dbReference type="InterPro" id="IPR037473">
    <property type="entry name" value="Lcp-like"/>
</dbReference>
<dbReference type="PANTHER" id="PTHR37539:SF1">
    <property type="entry name" value="ER-BOUND OXYGENASE MPAB_MPAB'_RUBBER OXYGENASE CATALYTIC DOMAIN-CONTAINING PROTEIN"/>
    <property type="match status" value="1"/>
</dbReference>
<evidence type="ECO:0000259" key="2">
    <source>
        <dbReference type="Pfam" id="PF09995"/>
    </source>
</evidence>
<sequence length="474" mass="54376">MESSIEIGKMASRHFFYQSSKKTQDAWGHRFNWTDEHLTSEQLYPLKYTYDELADECLDKLDGIPGSTAGDAGTNDKHSGPSRDLYALLRDNAESDKSLGKLWNQVHAIPDWVDWAQVARGQEVFYRYGGAALTGLAFQSLLGGMGATRVVETLARTGGFSTRVARRRLYETTQYVLQCTTSLEAIQPGGVGHISTIRVRLLHAAVRKRIMRLRKSRPDYYDVENWGIPINDLDCIATIETFSSNLIWLSFPRMGLYLREQEIEDYIALWRLIAWYSGTPTFPFESASKAKAVMESYQIAEIDPTETSKILANNIIKSLADQPPAYASKYYLYANARWLNGKELSDRLGLEHPSLYYWFLVMCQNLLFMSVCYSHRSVHYLDRRKIARVRKIFYAMIVEHKHGLGGTPSQFEFQYIPQYGIFTEKGEATEEALSLPGIERTVLKWFLKVVIVGALLWFCLVRLLNYYSRNLVYI</sequence>
<accession>A0A165A5W1</accession>
<dbReference type="InterPro" id="IPR018713">
    <property type="entry name" value="MPAB/Lcp_cat_dom"/>
</dbReference>
<dbReference type="Proteomes" id="UP000076632">
    <property type="component" value="Unassembled WGS sequence"/>
</dbReference>
<dbReference type="OMA" id="FEFQYLP"/>
<evidence type="ECO:0000313" key="4">
    <source>
        <dbReference type="Proteomes" id="UP000076632"/>
    </source>
</evidence>
<dbReference type="InParanoid" id="A0A165A5W1"/>
<protein>
    <recommendedName>
        <fullName evidence="2">ER-bound oxygenase mpaB/mpaB'/Rubber oxygenase catalytic domain-containing protein</fullName>
    </recommendedName>
</protein>
<keyword evidence="1" id="KW-0812">Transmembrane</keyword>
<dbReference type="GeneID" id="28901627"/>
<dbReference type="GO" id="GO:0016491">
    <property type="term" value="F:oxidoreductase activity"/>
    <property type="evidence" value="ECO:0007669"/>
    <property type="project" value="InterPro"/>
</dbReference>
<dbReference type="RefSeq" id="XP_018185551.1">
    <property type="nucleotide sequence ID" value="XM_018336490.1"/>
</dbReference>
<dbReference type="OrthoDB" id="6361347at2759"/>
<keyword evidence="1" id="KW-1133">Transmembrane helix</keyword>
<proteinExistence type="predicted"/>
<organism evidence="3 4">
    <name type="scientific">Xylona heveae (strain CBS 132557 / TC161)</name>
    <dbReference type="NCBI Taxonomy" id="1328760"/>
    <lineage>
        <taxon>Eukaryota</taxon>
        <taxon>Fungi</taxon>
        <taxon>Dikarya</taxon>
        <taxon>Ascomycota</taxon>
        <taxon>Pezizomycotina</taxon>
        <taxon>Xylonomycetes</taxon>
        <taxon>Xylonales</taxon>
        <taxon>Xylonaceae</taxon>
        <taxon>Xylona</taxon>
    </lineage>
</organism>
<gene>
    <name evidence="3" type="ORF">L228DRAFT_33364</name>
</gene>
<dbReference type="Pfam" id="PF09995">
    <property type="entry name" value="MPAB_Lcp_cat"/>
    <property type="match status" value="1"/>
</dbReference>
<feature type="domain" description="ER-bound oxygenase mpaB/mpaB'/Rubber oxygenase catalytic" evidence="2">
    <location>
        <begin position="127"/>
        <end position="353"/>
    </location>
</feature>
<dbReference type="PANTHER" id="PTHR37539">
    <property type="entry name" value="SECRETED PROTEIN-RELATED"/>
    <property type="match status" value="1"/>
</dbReference>